<feature type="transmembrane region" description="Helical" evidence="1">
    <location>
        <begin position="54"/>
        <end position="73"/>
    </location>
</feature>
<sequence length="103" mass="11873">MKQTLTNWWFNTATWMRKDYEEWPLRFCLEISAWAGSVGCAFGMTYFLPNPPLLPLYSIWVCSTLVYAWAAWTRGSFGMLANYALLFCIDTVGLTKLVLEALK</sequence>
<keyword evidence="1" id="KW-0472">Membrane</keyword>
<dbReference type="EMBL" id="LR796233">
    <property type="protein sequence ID" value="CAB4128154.1"/>
    <property type="molecule type" value="Genomic_DNA"/>
</dbReference>
<organism evidence="2">
    <name type="scientific">uncultured Caudovirales phage</name>
    <dbReference type="NCBI Taxonomy" id="2100421"/>
    <lineage>
        <taxon>Viruses</taxon>
        <taxon>Duplodnaviria</taxon>
        <taxon>Heunggongvirae</taxon>
        <taxon>Uroviricota</taxon>
        <taxon>Caudoviricetes</taxon>
        <taxon>Peduoviridae</taxon>
        <taxon>Maltschvirus</taxon>
        <taxon>Maltschvirus maltsch</taxon>
    </lineage>
</organism>
<feature type="transmembrane region" description="Helical" evidence="1">
    <location>
        <begin position="27"/>
        <end position="48"/>
    </location>
</feature>
<accession>A0A6J5L0A9</accession>
<reference evidence="2" key="1">
    <citation type="submission" date="2020-04" db="EMBL/GenBank/DDBJ databases">
        <authorList>
            <person name="Chiriac C."/>
            <person name="Salcher M."/>
            <person name="Ghai R."/>
            <person name="Kavagutti S V."/>
        </authorList>
    </citation>
    <scope>NUCLEOTIDE SEQUENCE</scope>
</reference>
<proteinExistence type="predicted"/>
<keyword evidence="1" id="KW-0812">Transmembrane</keyword>
<protein>
    <submittedName>
        <fullName evidence="2">Uncharacterized protein</fullName>
    </submittedName>
</protein>
<gene>
    <name evidence="2" type="ORF">UFOVP112_9</name>
</gene>
<name>A0A6J5L0A9_9CAUD</name>
<feature type="transmembrane region" description="Helical" evidence="1">
    <location>
        <begin position="80"/>
        <end position="99"/>
    </location>
</feature>
<keyword evidence="1" id="KW-1133">Transmembrane helix</keyword>
<evidence type="ECO:0000313" key="2">
    <source>
        <dbReference type="EMBL" id="CAB4128154.1"/>
    </source>
</evidence>
<evidence type="ECO:0000256" key="1">
    <source>
        <dbReference type="SAM" id="Phobius"/>
    </source>
</evidence>